<name>A0A939MK54_9MICO</name>
<dbReference type="PANTHER" id="PTHR43401:SF4">
    <property type="entry name" value="D-ARABINOSE 1-DEHYDROGENASE (NADP(+))"/>
    <property type="match status" value="1"/>
</dbReference>
<organism evidence="7 8">
    <name type="scientific">Leucobacter weissii</name>
    <dbReference type="NCBI Taxonomy" id="1983706"/>
    <lineage>
        <taxon>Bacteria</taxon>
        <taxon>Bacillati</taxon>
        <taxon>Actinomycetota</taxon>
        <taxon>Actinomycetes</taxon>
        <taxon>Micrococcales</taxon>
        <taxon>Microbacteriaceae</taxon>
        <taxon>Leucobacter</taxon>
    </lineage>
</organism>
<gene>
    <name evidence="7" type="ORF">J4H92_05770</name>
</gene>
<evidence type="ECO:0000256" key="5">
    <source>
        <dbReference type="RuleBase" id="RU361277"/>
    </source>
</evidence>
<keyword evidence="8" id="KW-1185">Reference proteome</keyword>
<dbReference type="Pfam" id="PF08240">
    <property type="entry name" value="ADH_N"/>
    <property type="match status" value="1"/>
</dbReference>
<dbReference type="Proteomes" id="UP000664382">
    <property type="component" value="Unassembled WGS sequence"/>
</dbReference>
<reference evidence="7" key="1">
    <citation type="submission" date="2021-03" db="EMBL/GenBank/DDBJ databases">
        <title>Leucobacter chromiisoli sp. nov., isolated from chromium-containing soil of chemical plant.</title>
        <authorList>
            <person name="Xu Z."/>
        </authorList>
    </citation>
    <scope>NUCLEOTIDE SEQUENCE</scope>
    <source>
        <strain evidence="7">S27</strain>
    </source>
</reference>
<evidence type="ECO:0000259" key="6">
    <source>
        <dbReference type="SMART" id="SM00829"/>
    </source>
</evidence>
<dbReference type="Gene3D" id="3.40.50.720">
    <property type="entry name" value="NAD(P)-binding Rossmann-like Domain"/>
    <property type="match status" value="1"/>
</dbReference>
<evidence type="ECO:0000313" key="7">
    <source>
        <dbReference type="EMBL" id="MBO1901455.1"/>
    </source>
</evidence>
<dbReference type="Pfam" id="PF00107">
    <property type="entry name" value="ADH_zinc_N"/>
    <property type="match status" value="1"/>
</dbReference>
<keyword evidence="2 5" id="KW-0479">Metal-binding</keyword>
<feature type="domain" description="Enoyl reductase (ER)" evidence="6">
    <location>
        <begin position="11"/>
        <end position="309"/>
    </location>
</feature>
<keyword evidence="4" id="KW-0560">Oxidoreductase</keyword>
<evidence type="ECO:0000256" key="3">
    <source>
        <dbReference type="ARBA" id="ARBA00022833"/>
    </source>
</evidence>
<comment type="similarity">
    <text evidence="5">Belongs to the zinc-containing alcohol dehydrogenase family.</text>
</comment>
<protein>
    <submittedName>
        <fullName evidence="7">Alcohol dehydrogenase catalytic domain-containing protein</fullName>
    </submittedName>
</protein>
<dbReference type="EMBL" id="JAGDYM010000005">
    <property type="protein sequence ID" value="MBO1901455.1"/>
    <property type="molecule type" value="Genomic_DNA"/>
</dbReference>
<evidence type="ECO:0000256" key="1">
    <source>
        <dbReference type="ARBA" id="ARBA00001947"/>
    </source>
</evidence>
<evidence type="ECO:0000256" key="4">
    <source>
        <dbReference type="ARBA" id="ARBA00023002"/>
    </source>
</evidence>
<evidence type="ECO:0000313" key="8">
    <source>
        <dbReference type="Proteomes" id="UP000664382"/>
    </source>
</evidence>
<dbReference type="InterPro" id="IPR020843">
    <property type="entry name" value="ER"/>
</dbReference>
<dbReference type="InterPro" id="IPR013154">
    <property type="entry name" value="ADH-like_N"/>
</dbReference>
<dbReference type="RefSeq" id="WP_208097053.1">
    <property type="nucleotide sequence ID" value="NZ_JAGDYM010000005.1"/>
</dbReference>
<dbReference type="InterPro" id="IPR013149">
    <property type="entry name" value="ADH-like_C"/>
</dbReference>
<dbReference type="GO" id="GO:0008270">
    <property type="term" value="F:zinc ion binding"/>
    <property type="evidence" value="ECO:0007669"/>
    <property type="project" value="InterPro"/>
</dbReference>
<proteinExistence type="inferred from homology"/>
<dbReference type="AlphaFoldDB" id="A0A939MK54"/>
<dbReference type="Gene3D" id="3.90.180.10">
    <property type="entry name" value="Medium-chain alcohol dehydrogenases, catalytic domain"/>
    <property type="match status" value="2"/>
</dbReference>
<dbReference type="SUPFAM" id="SSF50129">
    <property type="entry name" value="GroES-like"/>
    <property type="match status" value="1"/>
</dbReference>
<dbReference type="InterPro" id="IPR011032">
    <property type="entry name" value="GroES-like_sf"/>
</dbReference>
<evidence type="ECO:0000256" key="2">
    <source>
        <dbReference type="ARBA" id="ARBA00022723"/>
    </source>
</evidence>
<comment type="cofactor">
    <cofactor evidence="1 5">
        <name>Zn(2+)</name>
        <dbReference type="ChEBI" id="CHEBI:29105"/>
    </cofactor>
</comment>
<comment type="caution">
    <text evidence="7">The sequence shown here is derived from an EMBL/GenBank/DDBJ whole genome shotgun (WGS) entry which is preliminary data.</text>
</comment>
<dbReference type="InterPro" id="IPR036291">
    <property type="entry name" value="NAD(P)-bd_dom_sf"/>
</dbReference>
<dbReference type="InterPro" id="IPR002328">
    <property type="entry name" value="ADH_Zn_CS"/>
</dbReference>
<accession>A0A939MK54</accession>
<keyword evidence="3 5" id="KW-0862">Zinc</keyword>
<dbReference type="GO" id="GO:0016491">
    <property type="term" value="F:oxidoreductase activity"/>
    <property type="evidence" value="ECO:0007669"/>
    <property type="project" value="UniProtKB-KW"/>
</dbReference>
<sequence>MFRGWQFIEPRAPLKLVEKEDPVPGEREVVVETRAAGLCHSDVGFMEGINASMLAFTPIIFGHEVSGTIKQLGPGVMGWEVGERVAIAGLGLDAPGLNTDGGFGEKVLAKEDLLVRIPEGVSFVQGAAATDAGQTSRKALRVGDVGAGTRVGIIGLGGLGLTAAKMAVMLGAEVHAVEINEGVWPLAVRAGVKRVVASPAELADEQLDVFVDYAGFGTTTAAAIDAVRNEGTVVQVGMGAQFATIDTTLLVAKQVRLLGSLGGSYEDTLDVLRLMKLGLEITATEIGFDEIPAGLERLKRGEVRGRLVATRGE</sequence>
<dbReference type="SMART" id="SM00829">
    <property type="entry name" value="PKS_ER"/>
    <property type="match status" value="1"/>
</dbReference>
<dbReference type="SUPFAM" id="SSF51735">
    <property type="entry name" value="NAD(P)-binding Rossmann-fold domains"/>
    <property type="match status" value="1"/>
</dbReference>
<dbReference type="PROSITE" id="PS00059">
    <property type="entry name" value="ADH_ZINC"/>
    <property type="match status" value="1"/>
</dbReference>
<dbReference type="InterPro" id="IPR050129">
    <property type="entry name" value="Zn_alcohol_dh"/>
</dbReference>
<dbReference type="PANTHER" id="PTHR43401">
    <property type="entry name" value="L-THREONINE 3-DEHYDROGENASE"/>
    <property type="match status" value="1"/>
</dbReference>